<evidence type="ECO:0000313" key="4">
    <source>
        <dbReference type="Proteomes" id="UP001345963"/>
    </source>
</evidence>
<dbReference type="PROSITE" id="PS51456">
    <property type="entry name" value="MYOSIN_MOTOR"/>
    <property type="match status" value="1"/>
</dbReference>
<feature type="non-terminal residue" evidence="3">
    <location>
        <position position="158"/>
    </location>
</feature>
<evidence type="ECO:0000259" key="2">
    <source>
        <dbReference type="PROSITE" id="PS51456"/>
    </source>
</evidence>
<organism evidence="3 4">
    <name type="scientific">Ataeniobius toweri</name>
    <dbReference type="NCBI Taxonomy" id="208326"/>
    <lineage>
        <taxon>Eukaryota</taxon>
        <taxon>Metazoa</taxon>
        <taxon>Chordata</taxon>
        <taxon>Craniata</taxon>
        <taxon>Vertebrata</taxon>
        <taxon>Euteleostomi</taxon>
        <taxon>Actinopterygii</taxon>
        <taxon>Neopterygii</taxon>
        <taxon>Teleostei</taxon>
        <taxon>Neoteleostei</taxon>
        <taxon>Acanthomorphata</taxon>
        <taxon>Ovalentaria</taxon>
        <taxon>Atherinomorphae</taxon>
        <taxon>Cyprinodontiformes</taxon>
        <taxon>Goodeidae</taxon>
        <taxon>Ataeniobius</taxon>
    </lineage>
</organism>
<dbReference type="InterPro" id="IPR027417">
    <property type="entry name" value="P-loop_NTPase"/>
</dbReference>
<dbReference type="InterPro" id="IPR051567">
    <property type="entry name" value="Unconventional_Myosin_ATPase"/>
</dbReference>
<keyword evidence="4" id="KW-1185">Reference proteome</keyword>
<dbReference type="PRINTS" id="PR00193">
    <property type="entry name" value="MYOSINHEAVY"/>
</dbReference>
<sequence>MDSTVGVVDIYGFEDLEVNSFEQLCINFANEQLQNFLNKTLISQEQEEYNAEQIHWHPVQLKNFHSCLELISSRPNGILRILDDQTCLPQATDHTFLQKCHYHHASNPFYTKPKNPMPVFTIYHYAGAVTYQVHNFLNKNQDQFRTEIVELFARSRIK</sequence>
<gene>
    <name evidence="3" type="primary">MYO15A_4</name>
    <name evidence="3" type="ORF">ATANTOWER_026529</name>
</gene>
<comment type="caution">
    <text evidence="1">Lacks conserved residue(s) required for the propagation of feature annotation.</text>
</comment>
<protein>
    <submittedName>
        <fullName evidence="3">Unconventional myosin-XV</fullName>
    </submittedName>
</protein>
<dbReference type="PANTHER" id="PTHR22692">
    <property type="entry name" value="MYOSIN VII, XV"/>
    <property type="match status" value="1"/>
</dbReference>
<proteinExistence type="inferred from homology"/>
<dbReference type="SMART" id="SM00242">
    <property type="entry name" value="MYSc"/>
    <property type="match status" value="1"/>
</dbReference>
<dbReference type="Proteomes" id="UP001345963">
    <property type="component" value="Unassembled WGS sequence"/>
</dbReference>
<dbReference type="InterPro" id="IPR001609">
    <property type="entry name" value="Myosin_head_motor_dom-like"/>
</dbReference>
<dbReference type="Gene3D" id="1.20.58.530">
    <property type="match status" value="1"/>
</dbReference>
<dbReference type="EMBL" id="JAHUTI010045637">
    <property type="protein sequence ID" value="MED6246942.1"/>
    <property type="molecule type" value="Genomic_DNA"/>
</dbReference>
<keyword evidence="1" id="KW-0505">Motor protein</keyword>
<dbReference type="SUPFAM" id="SSF52540">
    <property type="entry name" value="P-loop containing nucleoside triphosphate hydrolases"/>
    <property type="match status" value="1"/>
</dbReference>
<feature type="domain" description="Myosin motor" evidence="2">
    <location>
        <begin position="1"/>
        <end position="158"/>
    </location>
</feature>
<name>A0ABU7B8M6_9TELE</name>
<comment type="similarity">
    <text evidence="1">Belongs to the TRAFAC class myosin-kinesin ATPase superfamily. Myosin family.</text>
</comment>
<evidence type="ECO:0000313" key="3">
    <source>
        <dbReference type="EMBL" id="MED6246942.1"/>
    </source>
</evidence>
<dbReference type="PANTHER" id="PTHR22692:SF16">
    <property type="entry name" value="MYOSIN XVB"/>
    <property type="match status" value="1"/>
</dbReference>
<keyword evidence="1" id="KW-0518">Myosin</keyword>
<keyword evidence="1" id="KW-0009">Actin-binding</keyword>
<dbReference type="Pfam" id="PF00063">
    <property type="entry name" value="Myosin_head"/>
    <property type="match status" value="1"/>
</dbReference>
<accession>A0ABU7B8M6</accession>
<reference evidence="3 4" key="1">
    <citation type="submission" date="2021-07" db="EMBL/GenBank/DDBJ databases">
        <authorList>
            <person name="Palmer J.M."/>
        </authorList>
    </citation>
    <scope>NUCLEOTIDE SEQUENCE [LARGE SCALE GENOMIC DNA]</scope>
    <source>
        <strain evidence="3 4">AT_MEX2019</strain>
        <tissue evidence="3">Muscle</tissue>
    </source>
</reference>
<comment type="caution">
    <text evidence="3">The sequence shown here is derived from an EMBL/GenBank/DDBJ whole genome shotgun (WGS) entry which is preliminary data.</text>
</comment>
<evidence type="ECO:0000256" key="1">
    <source>
        <dbReference type="PROSITE-ProRule" id="PRU00782"/>
    </source>
</evidence>